<gene>
    <name evidence="2" type="ORF">M8044_000298</name>
</gene>
<keyword evidence="1" id="KW-0812">Transmembrane</keyword>
<keyword evidence="3" id="KW-1185">Reference proteome</keyword>
<proteinExistence type="predicted"/>
<evidence type="ECO:0000313" key="3">
    <source>
        <dbReference type="Proteomes" id="UP001221763"/>
    </source>
</evidence>
<dbReference type="RefSeq" id="WP_273585291.1">
    <property type="nucleotide sequence ID" value="NZ_JANHJP010000004.1"/>
</dbReference>
<dbReference type="Proteomes" id="UP001221763">
    <property type="component" value="Unassembled WGS sequence"/>
</dbReference>
<reference evidence="2 3" key="1">
    <citation type="journal article" date="2023" name="Plant">
        <title>Draft Genome Sequence Resource of CBPPT1, a 'Candidatus Phytoplasma trifolii'-Related Strain Associated with Potato Purple Top Disease in the Columbia Basin, U.S.A.</title>
        <authorList>
            <person name="Wei W."/>
            <person name="Shao J."/>
            <person name="Bottner-Parker K.D."/>
            <person name="Zhao Y."/>
        </authorList>
    </citation>
    <scope>NUCLEOTIDE SEQUENCE [LARGE SCALE GENOMIC DNA]</scope>
    <source>
        <strain evidence="2 3">CBPPT1</strain>
    </source>
</reference>
<name>A0ABT5L8X9_9MOLU</name>
<dbReference type="EMBL" id="JANHJP010000004">
    <property type="protein sequence ID" value="MDC9032077.1"/>
    <property type="molecule type" value="Genomic_DNA"/>
</dbReference>
<evidence type="ECO:0000256" key="1">
    <source>
        <dbReference type="SAM" id="Phobius"/>
    </source>
</evidence>
<comment type="caution">
    <text evidence="2">The sequence shown here is derived from an EMBL/GenBank/DDBJ whole genome shotgun (WGS) entry which is preliminary data.</text>
</comment>
<keyword evidence="1" id="KW-0472">Membrane</keyword>
<protein>
    <submittedName>
        <fullName evidence="2">Uncharacterized protein</fullName>
    </submittedName>
</protein>
<feature type="transmembrane region" description="Helical" evidence="1">
    <location>
        <begin position="12"/>
        <end position="33"/>
    </location>
</feature>
<organism evidence="2 3">
    <name type="scientific">Columbia Basin potato purple top phytoplasma</name>
    <dbReference type="NCBI Taxonomy" id="307134"/>
    <lineage>
        <taxon>Bacteria</taxon>
        <taxon>Bacillati</taxon>
        <taxon>Mycoplasmatota</taxon>
        <taxon>Mollicutes</taxon>
        <taxon>Acholeplasmatales</taxon>
        <taxon>Acholeplasmataceae</taxon>
        <taxon>Candidatus Phytoplasma</taxon>
        <taxon>16SrVI (Clover proliferation group)</taxon>
    </lineage>
</organism>
<evidence type="ECO:0000313" key="2">
    <source>
        <dbReference type="EMBL" id="MDC9032077.1"/>
    </source>
</evidence>
<sequence>MILKKNKFGFKILFYCIIMIFLKSNNILGYFHIRLGEKENISKYQIKIIDINEIANKWITNEPPTQVYDINIEETEDMKLFLKELKNLDTNLKNHIPGYNAFNTNSLNYISLKNPPKELLGIYIVPRNNPFKKKYPDTQYSTTLEELLNNNKISMKEIYCFWNVKTKSQDPPNVAIHHIYGSIFEGKEEDYHGSNTINRYINHYNKYIRNKCYNMTLESGIIIPLPDESLFNGLKITHIYFDNGIRIIKKGTTKDLLKMANGAKNIYVFSLEYIPKNWAPHDYNFLNRSKFFDKLFQDHPGPEFFYQFPPGDPRQACPIFKGYNYEFIFKTGEYKNFNLIEELTKQTR</sequence>
<accession>A0ABT5L8X9</accession>
<keyword evidence="1" id="KW-1133">Transmembrane helix</keyword>